<feature type="transmembrane region" description="Helical" evidence="2">
    <location>
        <begin position="231"/>
        <end position="250"/>
    </location>
</feature>
<evidence type="ECO:0000256" key="1">
    <source>
        <dbReference type="SAM" id="MobiDB-lite"/>
    </source>
</evidence>
<keyword evidence="4" id="KW-1185">Reference proteome</keyword>
<feature type="compositionally biased region" description="Low complexity" evidence="1">
    <location>
        <begin position="25"/>
        <end position="36"/>
    </location>
</feature>
<evidence type="ECO:0000313" key="3">
    <source>
        <dbReference type="EMBL" id="GMI10415.1"/>
    </source>
</evidence>
<feature type="region of interest" description="Disordered" evidence="1">
    <location>
        <begin position="19"/>
        <end position="61"/>
    </location>
</feature>
<proteinExistence type="predicted"/>
<protein>
    <submittedName>
        <fullName evidence="3">Uncharacterized protein</fullName>
    </submittedName>
</protein>
<name>A0A9W7KT57_9STRA</name>
<gene>
    <name evidence="3" type="ORF">TrVE_jg5630</name>
</gene>
<feature type="compositionally biased region" description="Polar residues" evidence="1">
    <location>
        <begin position="48"/>
        <end position="58"/>
    </location>
</feature>
<comment type="caution">
    <text evidence="3">The sequence shown here is derived from an EMBL/GenBank/DDBJ whole genome shotgun (WGS) entry which is preliminary data.</text>
</comment>
<reference evidence="4" key="1">
    <citation type="journal article" date="2023" name="Commun. Biol.">
        <title>Genome analysis of Parmales, the sister group of diatoms, reveals the evolutionary specialization of diatoms from phago-mixotrophs to photoautotrophs.</title>
        <authorList>
            <person name="Ban H."/>
            <person name="Sato S."/>
            <person name="Yoshikawa S."/>
            <person name="Yamada K."/>
            <person name="Nakamura Y."/>
            <person name="Ichinomiya M."/>
            <person name="Sato N."/>
            <person name="Blanc-Mathieu R."/>
            <person name="Endo H."/>
            <person name="Kuwata A."/>
            <person name="Ogata H."/>
        </authorList>
    </citation>
    <scope>NUCLEOTIDE SEQUENCE [LARGE SCALE GENOMIC DNA]</scope>
    <source>
        <strain evidence="4">NIES 3699</strain>
    </source>
</reference>
<evidence type="ECO:0000256" key="2">
    <source>
        <dbReference type="SAM" id="Phobius"/>
    </source>
</evidence>
<dbReference type="Proteomes" id="UP001165160">
    <property type="component" value="Unassembled WGS sequence"/>
</dbReference>
<dbReference type="EMBL" id="BRXX01000416">
    <property type="protein sequence ID" value="GMI10415.1"/>
    <property type="molecule type" value="Genomic_DNA"/>
</dbReference>
<sequence>MQGAANIADIELAMTNPVVTNARVESSSPPQEESNPGGNRPMLRPDSSAWSVQSGTETNAEKVKRDVKELGGWDALERVFDLRQELVSTGDERKVVDANGDELPITVREAVRCRSIVDEVGLLRIISSSKKVVVSKGGQQLNALLKVSIGISVAYGLTPIVQSDNGLGACLEDESVNAMRDMRMSTHTGFCTNADCTETMNATFVEIPWTNATYNAAQDACDGYYEQNGPWIGYAILIRFILTFSTLYNVAFRTKDLIRLLKRNEDSDPMVLMAPKAMINFGSLYLKVFLICQYSNKYTDNSVTLFVDLFLLFVFAEILDYLFSLISKPFFNAVKGEIKEFDEAYMMMEKESRGFVFEQKEESRDLPKVELDAKACIHPGYLPKNDDGSKGELVGY</sequence>
<feature type="transmembrane region" description="Helical" evidence="2">
    <location>
        <begin position="271"/>
        <end position="291"/>
    </location>
</feature>
<feature type="transmembrane region" description="Helical" evidence="2">
    <location>
        <begin position="303"/>
        <end position="323"/>
    </location>
</feature>
<evidence type="ECO:0000313" key="4">
    <source>
        <dbReference type="Proteomes" id="UP001165160"/>
    </source>
</evidence>
<keyword evidence="2" id="KW-0812">Transmembrane</keyword>
<organism evidence="3 4">
    <name type="scientific">Triparma verrucosa</name>
    <dbReference type="NCBI Taxonomy" id="1606542"/>
    <lineage>
        <taxon>Eukaryota</taxon>
        <taxon>Sar</taxon>
        <taxon>Stramenopiles</taxon>
        <taxon>Ochrophyta</taxon>
        <taxon>Bolidophyceae</taxon>
        <taxon>Parmales</taxon>
        <taxon>Triparmaceae</taxon>
        <taxon>Triparma</taxon>
    </lineage>
</organism>
<accession>A0A9W7KT57</accession>
<keyword evidence="2" id="KW-0472">Membrane</keyword>
<dbReference type="AlphaFoldDB" id="A0A9W7KT57"/>
<keyword evidence="2" id="KW-1133">Transmembrane helix</keyword>